<keyword evidence="4" id="KW-0234">DNA repair</keyword>
<evidence type="ECO:0000256" key="1">
    <source>
        <dbReference type="ARBA" id="ARBA00006612"/>
    </source>
</evidence>
<dbReference type="OrthoDB" id="21421at2759"/>
<comment type="caution">
    <text evidence="5">The sequence shown here is derived from an EMBL/GenBank/DDBJ whole genome shotgun (WGS) entry which is preliminary data.</text>
</comment>
<name>A0A2P6N9G2_9EUKA</name>
<dbReference type="GO" id="GO:0046982">
    <property type="term" value="F:protein heterodimerization activity"/>
    <property type="evidence" value="ECO:0007669"/>
    <property type="project" value="InterPro"/>
</dbReference>
<evidence type="ECO:0000313" key="5">
    <source>
        <dbReference type="EMBL" id="PRP80580.1"/>
    </source>
</evidence>
<comment type="similarity">
    <text evidence="1">Belongs to the TAF9 family. CENP-S/MHF1 subfamily.</text>
</comment>
<dbReference type="InParanoid" id="A0A2P6N9G2"/>
<sequence>MADDEEELKLALKYYVGRIAQREESDGNLPVTREGISAITELCMGFIETFAVDLEAFARHAKRVTISPDDVKLCARKTQQAVRD</sequence>
<dbReference type="GO" id="GO:0000712">
    <property type="term" value="P:resolution of meiotic recombination intermediates"/>
    <property type="evidence" value="ECO:0007669"/>
    <property type="project" value="TreeGrafter"/>
</dbReference>
<accession>A0A2P6N9G2</accession>
<dbReference type="GO" id="GO:0006281">
    <property type="term" value="P:DNA repair"/>
    <property type="evidence" value="ECO:0007669"/>
    <property type="project" value="UniProtKB-KW"/>
</dbReference>
<evidence type="ECO:0000313" key="6">
    <source>
        <dbReference type="Proteomes" id="UP000241769"/>
    </source>
</evidence>
<dbReference type="GO" id="GO:0003682">
    <property type="term" value="F:chromatin binding"/>
    <property type="evidence" value="ECO:0007669"/>
    <property type="project" value="TreeGrafter"/>
</dbReference>
<dbReference type="InterPro" id="IPR009072">
    <property type="entry name" value="Histone-fold"/>
</dbReference>
<dbReference type="GO" id="GO:0071821">
    <property type="term" value="C:FANCM-MHF complex"/>
    <property type="evidence" value="ECO:0007669"/>
    <property type="project" value="InterPro"/>
</dbReference>
<dbReference type="Gene3D" id="1.10.20.10">
    <property type="entry name" value="Histone, subunit A"/>
    <property type="match status" value="1"/>
</dbReference>
<keyword evidence="2" id="KW-0227">DNA damage</keyword>
<dbReference type="STRING" id="1890364.A0A2P6N9G2"/>
<keyword evidence="3" id="KW-0238">DNA-binding</keyword>
<dbReference type="GO" id="GO:0031297">
    <property type="term" value="P:replication fork processing"/>
    <property type="evidence" value="ECO:0007669"/>
    <property type="project" value="TreeGrafter"/>
</dbReference>
<reference evidence="5 6" key="1">
    <citation type="journal article" date="2018" name="Genome Biol. Evol.">
        <title>Multiple Roots of Fruiting Body Formation in Amoebozoa.</title>
        <authorList>
            <person name="Hillmann F."/>
            <person name="Forbes G."/>
            <person name="Novohradska S."/>
            <person name="Ferling I."/>
            <person name="Riege K."/>
            <person name="Groth M."/>
            <person name="Westermann M."/>
            <person name="Marz M."/>
            <person name="Spaller T."/>
            <person name="Winckler T."/>
            <person name="Schaap P."/>
            <person name="Glockner G."/>
        </authorList>
    </citation>
    <scope>NUCLEOTIDE SEQUENCE [LARGE SCALE GENOMIC DNA]</scope>
    <source>
        <strain evidence="5 6">Jena</strain>
    </source>
</reference>
<evidence type="ECO:0000256" key="2">
    <source>
        <dbReference type="ARBA" id="ARBA00022763"/>
    </source>
</evidence>
<keyword evidence="6" id="KW-1185">Reference proteome</keyword>
<dbReference type="AlphaFoldDB" id="A0A2P6N9G2"/>
<dbReference type="EMBL" id="MDYQ01000144">
    <property type="protein sequence ID" value="PRP80580.1"/>
    <property type="molecule type" value="Genomic_DNA"/>
</dbReference>
<dbReference type="GO" id="GO:0003677">
    <property type="term" value="F:DNA binding"/>
    <property type="evidence" value="ECO:0007669"/>
    <property type="project" value="UniProtKB-KW"/>
</dbReference>
<dbReference type="PANTHER" id="PTHR22980">
    <property type="entry name" value="CORTISTATIN"/>
    <property type="match status" value="1"/>
</dbReference>
<dbReference type="CDD" id="cd22919">
    <property type="entry name" value="HFD_CENP-S"/>
    <property type="match status" value="1"/>
</dbReference>
<protein>
    <submittedName>
        <fullName evidence="5">Centromere protein S-like</fullName>
    </submittedName>
</protein>
<proteinExistence type="inferred from homology"/>
<organism evidence="5 6">
    <name type="scientific">Planoprotostelium fungivorum</name>
    <dbReference type="NCBI Taxonomy" id="1890364"/>
    <lineage>
        <taxon>Eukaryota</taxon>
        <taxon>Amoebozoa</taxon>
        <taxon>Evosea</taxon>
        <taxon>Variosea</taxon>
        <taxon>Cavosteliida</taxon>
        <taxon>Cavosteliaceae</taxon>
        <taxon>Planoprotostelium</taxon>
    </lineage>
</organism>
<dbReference type="InterPro" id="IPR029003">
    <property type="entry name" value="CENP-S/Mhf1"/>
</dbReference>
<evidence type="ECO:0000256" key="4">
    <source>
        <dbReference type="ARBA" id="ARBA00023204"/>
    </source>
</evidence>
<dbReference type="SUPFAM" id="SSF47113">
    <property type="entry name" value="Histone-fold"/>
    <property type="match status" value="1"/>
</dbReference>
<gene>
    <name evidence="5" type="ORF">PROFUN_12342</name>
</gene>
<evidence type="ECO:0000256" key="3">
    <source>
        <dbReference type="ARBA" id="ARBA00023125"/>
    </source>
</evidence>
<dbReference type="Pfam" id="PF15630">
    <property type="entry name" value="CENP-S"/>
    <property type="match status" value="1"/>
</dbReference>
<dbReference type="Proteomes" id="UP000241769">
    <property type="component" value="Unassembled WGS sequence"/>
</dbReference>
<dbReference type="PANTHER" id="PTHR22980:SF0">
    <property type="entry name" value="CENTROMERE PROTEIN S"/>
    <property type="match status" value="1"/>
</dbReference>